<evidence type="ECO:0000256" key="1">
    <source>
        <dbReference type="ARBA" id="ARBA00023125"/>
    </source>
</evidence>
<dbReference type="PANTHER" id="PTHR30204">
    <property type="entry name" value="REDOX-CYCLING DRUG-SENSING TRANSCRIPTIONAL ACTIVATOR SOXR"/>
    <property type="match status" value="1"/>
</dbReference>
<dbReference type="PROSITE" id="PS50937">
    <property type="entry name" value="HTH_MERR_2"/>
    <property type="match status" value="1"/>
</dbReference>
<dbReference type="PRINTS" id="PR00040">
    <property type="entry name" value="HTHMERR"/>
</dbReference>
<organism evidence="3 4">
    <name type="scientific">Candidatus Pristimantibacillus lignocellulolyticus</name>
    <dbReference type="NCBI Taxonomy" id="2994561"/>
    <lineage>
        <taxon>Bacteria</taxon>
        <taxon>Bacillati</taxon>
        <taxon>Bacillota</taxon>
        <taxon>Bacilli</taxon>
        <taxon>Bacillales</taxon>
        <taxon>Paenibacillaceae</taxon>
        <taxon>Candidatus Pristimantibacillus</taxon>
    </lineage>
</organism>
<dbReference type="EMBL" id="CP097899">
    <property type="protein sequence ID" value="URN92537.1"/>
    <property type="molecule type" value="Genomic_DNA"/>
</dbReference>
<feature type="domain" description="HTH merR-type" evidence="2">
    <location>
        <begin position="1"/>
        <end position="70"/>
    </location>
</feature>
<dbReference type="GO" id="GO:0003700">
    <property type="term" value="F:DNA-binding transcription factor activity"/>
    <property type="evidence" value="ECO:0007669"/>
    <property type="project" value="InterPro"/>
</dbReference>
<dbReference type="InterPro" id="IPR000551">
    <property type="entry name" value="MerR-type_HTH_dom"/>
</dbReference>
<dbReference type="InterPro" id="IPR009061">
    <property type="entry name" value="DNA-bd_dom_put_sf"/>
</dbReference>
<dbReference type="PANTHER" id="PTHR30204:SF96">
    <property type="entry name" value="CHROMOSOME-ANCHORING PROTEIN RACA"/>
    <property type="match status" value="1"/>
</dbReference>
<proteinExistence type="predicted"/>
<name>A0A9J6Z9L3_9BACL</name>
<dbReference type="CDD" id="cd01106">
    <property type="entry name" value="HTH_TipAL-Mta"/>
    <property type="match status" value="1"/>
</dbReference>
<reference evidence="3" key="1">
    <citation type="submission" date="2022-05" db="EMBL/GenBank/DDBJ databases">
        <title>Novel bacterial taxa in a minimal lignocellulolytic consortium and its capacity to transform plastics disclosed by genome-resolved metagenomics.</title>
        <authorList>
            <person name="Rodriguez C.A.D."/>
            <person name="Diaz-Garcia L."/>
            <person name="Herrera K."/>
            <person name="Tarazona N.A."/>
            <person name="Sproer C."/>
            <person name="Overmann J."/>
            <person name="Jimenez D.J."/>
        </authorList>
    </citation>
    <scope>NUCLEOTIDE SEQUENCE</scope>
    <source>
        <strain evidence="3">MAG5</strain>
    </source>
</reference>
<dbReference type="Pfam" id="PF13411">
    <property type="entry name" value="MerR_1"/>
    <property type="match status" value="1"/>
</dbReference>
<gene>
    <name evidence="3" type="ORF">NAG76_11555</name>
</gene>
<evidence type="ECO:0000313" key="4">
    <source>
        <dbReference type="Proteomes" id="UP001056756"/>
    </source>
</evidence>
<dbReference type="PROSITE" id="PS00552">
    <property type="entry name" value="HTH_MERR_1"/>
    <property type="match status" value="1"/>
</dbReference>
<evidence type="ECO:0000313" key="3">
    <source>
        <dbReference type="EMBL" id="URN92537.1"/>
    </source>
</evidence>
<keyword evidence="1" id="KW-0238">DNA-binding</keyword>
<dbReference type="Gene3D" id="1.10.1660.10">
    <property type="match status" value="1"/>
</dbReference>
<dbReference type="Proteomes" id="UP001056756">
    <property type="component" value="Chromosome"/>
</dbReference>
<dbReference type="SUPFAM" id="SSF46955">
    <property type="entry name" value="Putative DNA-binding domain"/>
    <property type="match status" value="1"/>
</dbReference>
<protein>
    <submittedName>
        <fullName evidence="3">MerR family transcriptional regulator</fullName>
    </submittedName>
</protein>
<dbReference type="KEGG" id="plig:NAG76_11555"/>
<evidence type="ECO:0000259" key="2">
    <source>
        <dbReference type="PROSITE" id="PS50937"/>
    </source>
</evidence>
<dbReference type="InterPro" id="IPR047057">
    <property type="entry name" value="MerR_fam"/>
</dbReference>
<accession>A0A9J6Z9L3</accession>
<dbReference type="SMART" id="SM00422">
    <property type="entry name" value="HTH_MERR"/>
    <property type="match status" value="1"/>
</dbReference>
<sequence length="268" mass="31319">MYRIGQFAKLTGVTERTLRYYDKKGLLKPTLRVDGGYRYYSKEDLVQLQKILTMKYLNFSLEDIADTLADEKVSMAEVFDQQHEWLIKKRDELNGIIESLDRIKKITSKVDSISAGFLLLMIHNLQNENKQREHLLMHLPSQIVNVIFQDDQHMEEKLELEMKMVTLLSQILELQQQGISHTSEEAISVGLSLYSMLAELLMKATKNMTEEEKEKLQLFEKDQDALDPALFPSILSKEETDYIDNLMELVDIIYHTQLEQESEQEIRI</sequence>
<dbReference type="AlphaFoldDB" id="A0A9J6Z9L3"/>
<dbReference type="GO" id="GO:0003677">
    <property type="term" value="F:DNA binding"/>
    <property type="evidence" value="ECO:0007669"/>
    <property type="project" value="UniProtKB-KW"/>
</dbReference>